<gene>
    <name evidence="2" type="ORF">GCM10007938_30700</name>
</gene>
<keyword evidence="3" id="KW-1185">Reference proteome</keyword>
<evidence type="ECO:0000256" key="1">
    <source>
        <dbReference type="SAM" id="Phobius"/>
    </source>
</evidence>
<keyword evidence="1" id="KW-0812">Transmembrane</keyword>
<evidence type="ECO:0000313" key="3">
    <source>
        <dbReference type="Proteomes" id="UP001157138"/>
    </source>
</evidence>
<comment type="caution">
    <text evidence="2">The sequence shown here is derived from an EMBL/GenBank/DDBJ whole genome shotgun (WGS) entry which is preliminary data.</text>
</comment>
<accession>A0ABQ6F1B4</accession>
<dbReference type="Proteomes" id="UP001157138">
    <property type="component" value="Unassembled WGS sequence"/>
</dbReference>
<evidence type="ECO:0008006" key="4">
    <source>
        <dbReference type="Google" id="ProtNLM"/>
    </source>
</evidence>
<dbReference type="EMBL" id="BSPW01000070">
    <property type="protein sequence ID" value="GLT19288.1"/>
    <property type="molecule type" value="Genomic_DNA"/>
</dbReference>
<sequence length="69" mass="7665">MMDLFVICIMMTVIDRGQILDFTPGVGAVAFGMVVLFTMFAAESFDPRLIWDDQSIGSKVEDRKETSNG</sequence>
<dbReference type="InterPro" id="IPR007498">
    <property type="entry name" value="PqiA-like"/>
</dbReference>
<reference evidence="3" key="1">
    <citation type="journal article" date="2019" name="Int. J. Syst. Evol. Microbiol.">
        <title>The Global Catalogue of Microorganisms (GCM) 10K type strain sequencing project: providing services to taxonomists for standard genome sequencing and annotation.</title>
        <authorList>
            <consortium name="The Broad Institute Genomics Platform"/>
            <consortium name="The Broad Institute Genome Sequencing Center for Infectious Disease"/>
            <person name="Wu L."/>
            <person name="Ma J."/>
        </authorList>
    </citation>
    <scope>NUCLEOTIDE SEQUENCE [LARGE SCALE GENOMIC DNA]</scope>
    <source>
        <strain evidence="3">NBRC 108723</strain>
    </source>
</reference>
<proteinExistence type="predicted"/>
<evidence type="ECO:0000313" key="2">
    <source>
        <dbReference type="EMBL" id="GLT19288.1"/>
    </source>
</evidence>
<keyword evidence="1" id="KW-0472">Membrane</keyword>
<protein>
    <recommendedName>
        <fullName evidence="4">Paraquat-inducible protein A</fullName>
    </recommendedName>
</protein>
<keyword evidence="1" id="KW-1133">Transmembrane helix</keyword>
<name>A0ABQ6F1B4_9VIBR</name>
<feature type="transmembrane region" description="Helical" evidence="1">
    <location>
        <begin position="26"/>
        <end position="45"/>
    </location>
</feature>
<organism evidence="2 3">
    <name type="scientific">Vibrio zhanjiangensis</name>
    <dbReference type="NCBI Taxonomy" id="1046128"/>
    <lineage>
        <taxon>Bacteria</taxon>
        <taxon>Pseudomonadati</taxon>
        <taxon>Pseudomonadota</taxon>
        <taxon>Gammaproteobacteria</taxon>
        <taxon>Vibrionales</taxon>
        <taxon>Vibrionaceae</taxon>
        <taxon>Vibrio</taxon>
    </lineage>
</organism>
<dbReference type="Pfam" id="PF04403">
    <property type="entry name" value="PqiA"/>
    <property type="match status" value="1"/>
</dbReference>